<dbReference type="PANTHER" id="PTHR42923:SF42">
    <property type="entry name" value="AMINE OXIDASE DOMAIN-CONTAINING PROTEIN"/>
    <property type="match status" value="1"/>
</dbReference>
<gene>
    <name evidence="3" type="ORF">PEBR_22872</name>
</gene>
<evidence type="ECO:0000259" key="2">
    <source>
        <dbReference type="Pfam" id="PF01593"/>
    </source>
</evidence>
<protein>
    <recommendedName>
        <fullName evidence="2">Amine oxidase domain-containing protein</fullName>
    </recommendedName>
</protein>
<evidence type="ECO:0000313" key="4">
    <source>
        <dbReference type="Proteomes" id="UP000190744"/>
    </source>
</evidence>
<evidence type="ECO:0000256" key="1">
    <source>
        <dbReference type="SAM" id="Phobius"/>
    </source>
</evidence>
<dbReference type="GO" id="GO:0016491">
    <property type="term" value="F:oxidoreductase activity"/>
    <property type="evidence" value="ECO:0007669"/>
    <property type="project" value="InterPro"/>
</dbReference>
<dbReference type="EMBL" id="LJBN01000146">
    <property type="protein sequence ID" value="OOQ86297.1"/>
    <property type="molecule type" value="Genomic_DNA"/>
</dbReference>
<proteinExistence type="predicted"/>
<keyword evidence="1" id="KW-0812">Transmembrane</keyword>
<reference evidence="4" key="1">
    <citation type="submission" date="2015-09" db="EMBL/GenBank/DDBJ databases">
        <authorList>
            <person name="Fill T.P."/>
            <person name="Baretta J.F."/>
            <person name="de Almeida L.G."/>
            <person name="Rocha M."/>
            <person name="de Souza D.H."/>
            <person name="Malavazi I."/>
            <person name="Cerdeira L.T."/>
            <person name="Hong H."/>
            <person name="Samborskyy M."/>
            <person name="de Vasconcelos A.T."/>
            <person name="Leadlay P."/>
            <person name="Rodrigues-Filho E."/>
        </authorList>
    </citation>
    <scope>NUCLEOTIDE SEQUENCE [LARGE SCALE GENOMIC DNA]</scope>
    <source>
        <strain evidence="4">LaBioMMi 136</strain>
    </source>
</reference>
<organism evidence="3 4">
    <name type="scientific">Penicillium brasilianum</name>
    <dbReference type="NCBI Taxonomy" id="104259"/>
    <lineage>
        <taxon>Eukaryota</taxon>
        <taxon>Fungi</taxon>
        <taxon>Dikarya</taxon>
        <taxon>Ascomycota</taxon>
        <taxon>Pezizomycotina</taxon>
        <taxon>Eurotiomycetes</taxon>
        <taxon>Eurotiomycetidae</taxon>
        <taxon>Eurotiales</taxon>
        <taxon>Aspergillaceae</taxon>
        <taxon>Penicillium</taxon>
    </lineage>
</organism>
<dbReference type="Pfam" id="PF01593">
    <property type="entry name" value="Amino_oxidase"/>
    <property type="match status" value="1"/>
</dbReference>
<evidence type="ECO:0000313" key="3">
    <source>
        <dbReference type="EMBL" id="OOQ86297.1"/>
    </source>
</evidence>
<accession>A0A1S9RLB6</accession>
<dbReference type="PANTHER" id="PTHR42923">
    <property type="entry name" value="PROTOPORPHYRINOGEN OXIDASE"/>
    <property type="match status" value="1"/>
</dbReference>
<keyword evidence="1" id="KW-1133">Transmembrane helix</keyword>
<dbReference type="Pfam" id="PF13450">
    <property type="entry name" value="NAD_binding_8"/>
    <property type="match status" value="1"/>
</dbReference>
<dbReference type="InterPro" id="IPR036188">
    <property type="entry name" value="FAD/NAD-bd_sf"/>
</dbReference>
<comment type="caution">
    <text evidence="3">The sequence shown here is derived from an EMBL/GenBank/DDBJ whole genome shotgun (WGS) entry which is preliminary data.</text>
</comment>
<feature type="domain" description="Amine oxidase" evidence="2">
    <location>
        <begin position="222"/>
        <end position="302"/>
    </location>
</feature>
<keyword evidence="1" id="KW-0472">Membrane</keyword>
<feature type="transmembrane region" description="Helical" evidence="1">
    <location>
        <begin position="138"/>
        <end position="157"/>
    </location>
</feature>
<dbReference type="AlphaFoldDB" id="A0A1S9RLB6"/>
<dbReference type="InterPro" id="IPR050464">
    <property type="entry name" value="Zeta_carotene_desat/Oxidored"/>
</dbReference>
<name>A0A1S9RLB6_PENBI</name>
<dbReference type="InterPro" id="IPR002937">
    <property type="entry name" value="Amino_oxidase"/>
</dbReference>
<dbReference type="Gene3D" id="3.50.50.60">
    <property type="entry name" value="FAD/NAD(P)-binding domain"/>
    <property type="match status" value="1"/>
</dbReference>
<dbReference type="SUPFAM" id="SSF51905">
    <property type="entry name" value="FAD/NAD(P)-binding domain"/>
    <property type="match status" value="1"/>
</dbReference>
<sequence length="465" mass="52688">MPSRGLPRQRVAVIGSGMAGLVTAYLLRSDASRFEVELFERERFKQDKVSLDSASLTIPTDHGNFSKEHRVDLPMRAFADGYYTYLRRMYDYFGVRYASPRFIYTLSSIPGVANTKMNPYFIHSSNNHRVPPLRPESLSLGFWLLELVYLAICYYWFTACCFLIRPKTAEGTGREENFRQYVERIKLPRYYVKNYLLPLLSSVTTCPHDMLLNFPAVDLVEYERKTFRQPHYTIVGGVRTIQESLTKGQKVRFLSTVTAVQNVGSNVRVTWRDEQSGHSSSALFDHVIMAVTPDVVGSIFLPLREAMGSVPTTKVPTVVHLDSIRLDDCNKSLRARISRDREGRASQPIHMCSNTNATESTHEHPSSVLITTSPIIPINPDKILHSVTFTRVLRTPESRHLLRHILDSQEVVYSTGKASSGWQNGNGNVWLVGGWCWDGMVMLEGCVFSAMRVAERLGVNVPWGN</sequence>
<dbReference type="Proteomes" id="UP000190744">
    <property type="component" value="Unassembled WGS sequence"/>
</dbReference>